<dbReference type="InterPro" id="IPR000572">
    <property type="entry name" value="OxRdtase_Mopterin-bd_dom"/>
</dbReference>
<dbReference type="InterPro" id="IPR014756">
    <property type="entry name" value="Ig_E-set"/>
</dbReference>
<dbReference type="Gene3D" id="3.90.420.10">
    <property type="entry name" value="Oxidoreductase, molybdopterin-binding domain"/>
    <property type="match status" value="1"/>
</dbReference>
<dbReference type="GO" id="GO:0020037">
    <property type="term" value="F:heme binding"/>
    <property type="evidence" value="ECO:0007669"/>
    <property type="project" value="TreeGrafter"/>
</dbReference>
<evidence type="ECO:0000256" key="1">
    <source>
        <dbReference type="SAM" id="Phobius"/>
    </source>
</evidence>
<dbReference type="GO" id="GO:0008482">
    <property type="term" value="F:sulfite oxidase activity"/>
    <property type="evidence" value="ECO:0007669"/>
    <property type="project" value="TreeGrafter"/>
</dbReference>
<protein>
    <submittedName>
        <fullName evidence="3">Unannotated protein</fullName>
    </submittedName>
</protein>
<dbReference type="GO" id="GO:0006790">
    <property type="term" value="P:sulfur compound metabolic process"/>
    <property type="evidence" value="ECO:0007669"/>
    <property type="project" value="TreeGrafter"/>
</dbReference>
<feature type="transmembrane region" description="Helical" evidence="1">
    <location>
        <begin position="181"/>
        <end position="203"/>
    </location>
</feature>
<dbReference type="EMBL" id="CAEZYQ010000010">
    <property type="protein sequence ID" value="CAB4743150.1"/>
    <property type="molecule type" value="Genomic_DNA"/>
</dbReference>
<keyword evidence="1" id="KW-1133">Transmembrane helix</keyword>
<accession>A0A6J6T7M8</accession>
<feature type="domain" description="Oxidoreductase molybdopterin-binding" evidence="2">
    <location>
        <begin position="255"/>
        <end position="400"/>
    </location>
</feature>
<reference evidence="3" key="1">
    <citation type="submission" date="2020-05" db="EMBL/GenBank/DDBJ databases">
        <authorList>
            <person name="Chiriac C."/>
            <person name="Salcher M."/>
            <person name="Ghai R."/>
            <person name="Kavagutti S V."/>
        </authorList>
    </citation>
    <scope>NUCLEOTIDE SEQUENCE</scope>
</reference>
<keyword evidence="1" id="KW-0812">Transmembrane</keyword>
<evidence type="ECO:0000313" key="3">
    <source>
        <dbReference type="EMBL" id="CAB4743150.1"/>
    </source>
</evidence>
<dbReference type="Pfam" id="PF00174">
    <property type="entry name" value="Oxidored_molyb"/>
    <property type="match status" value="1"/>
</dbReference>
<proteinExistence type="predicted"/>
<feature type="transmembrane region" description="Helical" evidence="1">
    <location>
        <begin position="12"/>
        <end position="33"/>
    </location>
</feature>
<evidence type="ECO:0000259" key="2">
    <source>
        <dbReference type="Pfam" id="PF00174"/>
    </source>
</evidence>
<dbReference type="AlphaFoldDB" id="A0A6J6T7M8"/>
<gene>
    <name evidence="3" type="ORF">UFOPK2761_01462</name>
</gene>
<keyword evidence="1" id="KW-0472">Membrane</keyword>
<dbReference type="Gene3D" id="2.60.40.650">
    <property type="match status" value="1"/>
</dbReference>
<feature type="transmembrane region" description="Helical" evidence="1">
    <location>
        <begin position="97"/>
        <end position="120"/>
    </location>
</feature>
<organism evidence="3">
    <name type="scientific">freshwater metagenome</name>
    <dbReference type="NCBI Taxonomy" id="449393"/>
    <lineage>
        <taxon>unclassified sequences</taxon>
        <taxon>metagenomes</taxon>
        <taxon>ecological metagenomes</taxon>
    </lineage>
</organism>
<feature type="transmembrane region" description="Helical" evidence="1">
    <location>
        <begin position="126"/>
        <end position="143"/>
    </location>
</feature>
<feature type="transmembrane region" description="Helical" evidence="1">
    <location>
        <begin position="73"/>
        <end position="90"/>
    </location>
</feature>
<dbReference type="PANTHER" id="PTHR19372:SF7">
    <property type="entry name" value="SULFITE OXIDASE, MITOCHONDRIAL"/>
    <property type="match status" value="1"/>
</dbReference>
<name>A0A6J6T7M8_9ZZZZ</name>
<sequence length="529" mass="56363">MPERPSLDRRALAWPLAGLLAGAAGVVASYAAAMVLTIREAPFVAIAELVVRTTPGPVVQFALKFFGAYNKSLLLGVMTVLSVALFFFVGRWARQRWWVPVLVYSLLAVLAAVAVVSSAGWATVDLLPVAIGYVTWLVALSLLTEPLRRVDAGATQAGAGSGRPLPGAGSGPAYVKGRREFLIRVAAIGGVVAIVGVSGRLLGSGRRKVEETRRLLRLDVRAPRVPAGSRLEVEGISPWQTPNEEFYRIDTAIVTPAIAPEDWSLRIHGMVEREVVVTYQDLLDQELSDAWVTLCCVSNPIGGPLVGNAWWSGVRIDGLLEQAGVLPGADAVLQTSEDGWNCATPLAALTDGRDALLAVAMNGEPLPIDHGFPVRMVVPGLYGYVSATKWVVDMEVTRFADVDAYWTQRGWGELGPIKTASRIDVPRSGASVPSGTVQVGGVAWHQHTGISAVEVSLDGGPWQPMELGRVPSDDTWVQWGGSIEVGPGDHLLRVRATDGDGIVQTPVERDVLPDGATGHHVVDFSAQDA</sequence>
<dbReference type="InterPro" id="IPR036374">
    <property type="entry name" value="OxRdtase_Mopterin-bd_sf"/>
</dbReference>
<dbReference type="SUPFAM" id="SSF56524">
    <property type="entry name" value="Oxidoreductase molybdopterin-binding domain"/>
    <property type="match status" value="1"/>
</dbReference>
<dbReference type="PANTHER" id="PTHR19372">
    <property type="entry name" value="SULFITE REDUCTASE"/>
    <property type="match status" value="1"/>
</dbReference>
<dbReference type="SUPFAM" id="SSF81296">
    <property type="entry name" value="E set domains"/>
    <property type="match status" value="1"/>
</dbReference>
<dbReference type="GO" id="GO:0043546">
    <property type="term" value="F:molybdopterin cofactor binding"/>
    <property type="evidence" value="ECO:0007669"/>
    <property type="project" value="TreeGrafter"/>
</dbReference>